<accession>A0AAV9VYC9</accession>
<dbReference type="PANTHER" id="PTHR42084">
    <property type="entry name" value="YALI0E26631P"/>
    <property type="match status" value="1"/>
</dbReference>
<dbReference type="PANTHER" id="PTHR42084:SF1">
    <property type="entry name" value="SERINE_THREONINE-PROTEIN KINASE PPK6"/>
    <property type="match status" value="1"/>
</dbReference>
<gene>
    <name evidence="2" type="ORF">TWF481_011083</name>
</gene>
<name>A0AAV9VYC9_9PEZI</name>
<organism evidence="2 3">
    <name type="scientific">Arthrobotrys musiformis</name>
    <dbReference type="NCBI Taxonomy" id="47236"/>
    <lineage>
        <taxon>Eukaryota</taxon>
        <taxon>Fungi</taxon>
        <taxon>Dikarya</taxon>
        <taxon>Ascomycota</taxon>
        <taxon>Pezizomycotina</taxon>
        <taxon>Orbiliomycetes</taxon>
        <taxon>Orbiliales</taxon>
        <taxon>Orbiliaceae</taxon>
        <taxon>Arthrobotrys</taxon>
    </lineage>
</organism>
<proteinExistence type="predicted"/>
<evidence type="ECO:0000313" key="3">
    <source>
        <dbReference type="Proteomes" id="UP001370758"/>
    </source>
</evidence>
<feature type="region of interest" description="Disordered" evidence="1">
    <location>
        <begin position="44"/>
        <end position="63"/>
    </location>
</feature>
<sequence>MSRDLLGEFGDFQTSATTTNNAFQTSNSNFDDLLGLFSSTTTPQVGAETRAGGGGNNDNNNKTSEAIFNFPNDGGNMTLFSTSPHLPPDDFGDFAVEPLPSSTSFGPFSNSSPPQPPTIIHPSTDPQEEENEEFGIFISTPRVPTPPPTFSLSSTITSHNFLHPPHPPPGLYLLLPVLTSQLLTPTAFLNRLKPLSYPAKQRLLASPRVKEVFVGIILLSHVVARLIASKKIRGRRHKSLNSKNSLKDEREVSECVREYNEILGSLRAVVRGMGVGVVELSGDMEVGIKKGVVEFCWLCGLSPVERVVKLKEDENIEKSRDIDGGERWVGGWGHRSCRNWWDHCGDRFINL</sequence>
<protein>
    <submittedName>
        <fullName evidence="2">Uncharacterized protein</fullName>
    </submittedName>
</protein>
<dbReference type="EMBL" id="JAVHJL010000008">
    <property type="protein sequence ID" value="KAK6498492.1"/>
    <property type="molecule type" value="Genomic_DNA"/>
</dbReference>
<keyword evidence="3" id="KW-1185">Reference proteome</keyword>
<comment type="caution">
    <text evidence="2">The sequence shown here is derived from an EMBL/GenBank/DDBJ whole genome shotgun (WGS) entry which is preliminary data.</text>
</comment>
<feature type="region of interest" description="Disordered" evidence="1">
    <location>
        <begin position="104"/>
        <end position="126"/>
    </location>
</feature>
<dbReference type="Proteomes" id="UP001370758">
    <property type="component" value="Unassembled WGS sequence"/>
</dbReference>
<evidence type="ECO:0000313" key="2">
    <source>
        <dbReference type="EMBL" id="KAK6498492.1"/>
    </source>
</evidence>
<evidence type="ECO:0000256" key="1">
    <source>
        <dbReference type="SAM" id="MobiDB-lite"/>
    </source>
</evidence>
<dbReference type="AlphaFoldDB" id="A0AAV9VYC9"/>
<reference evidence="2 3" key="1">
    <citation type="submission" date="2023-08" db="EMBL/GenBank/DDBJ databases">
        <authorList>
            <person name="Palmer J.M."/>
        </authorList>
    </citation>
    <scope>NUCLEOTIDE SEQUENCE [LARGE SCALE GENOMIC DNA]</scope>
    <source>
        <strain evidence="2 3">TWF481</strain>
    </source>
</reference>